<dbReference type="InterPro" id="IPR005182">
    <property type="entry name" value="YdbS-like_PH"/>
</dbReference>
<dbReference type="Proteomes" id="UP001220064">
    <property type="component" value="Chromosome"/>
</dbReference>
<keyword evidence="1" id="KW-0472">Membrane</keyword>
<feature type="domain" description="YdbS-like PH" evidence="2">
    <location>
        <begin position="63"/>
        <end position="140"/>
    </location>
</feature>
<keyword evidence="1" id="KW-0812">Transmembrane</keyword>
<gene>
    <name evidence="3" type="ORF">CMASS_02200</name>
</gene>
<organism evidence="3 4">
    <name type="scientific">Corynebacterium massiliense DSM 45435</name>
    <dbReference type="NCBI Taxonomy" id="1121364"/>
    <lineage>
        <taxon>Bacteria</taxon>
        <taxon>Bacillati</taxon>
        <taxon>Actinomycetota</taxon>
        <taxon>Actinomycetes</taxon>
        <taxon>Mycobacteriales</taxon>
        <taxon>Corynebacteriaceae</taxon>
        <taxon>Corynebacterium</taxon>
    </lineage>
</organism>
<evidence type="ECO:0000313" key="3">
    <source>
        <dbReference type="EMBL" id="WCZ31899.1"/>
    </source>
</evidence>
<sequence>MDFTPVSPKLIAARFLATGIVFSVLIVACVVCAVLLHWAFYIPAGIFAVWAVVEFAFIRLQVKRLGWKETEHDLLITRGRWWHTLTVVPYGRIQFIDVTAGPIDRLFGLRKVQLNTASASTDASIPGLPAADADALRDRLTLQAREKASGL</sequence>
<dbReference type="PANTHER" id="PTHR34473">
    <property type="entry name" value="UPF0699 TRANSMEMBRANE PROTEIN YDBS"/>
    <property type="match status" value="1"/>
</dbReference>
<feature type="transmembrane region" description="Helical" evidence="1">
    <location>
        <begin position="42"/>
        <end position="60"/>
    </location>
</feature>
<evidence type="ECO:0000313" key="4">
    <source>
        <dbReference type="Proteomes" id="UP001220064"/>
    </source>
</evidence>
<dbReference type="EMBL" id="CP063189">
    <property type="protein sequence ID" value="WCZ31899.1"/>
    <property type="molecule type" value="Genomic_DNA"/>
</dbReference>
<dbReference type="Pfam" id="PF03703">
    <property type="entry name" value="bPH_2"/>
    <property type="match status" value="1"/>
</dbReference>
<feature type="transmembrane region" description="Helical" evidence="1">
    <location>
        <begin position="12"/>
        <end position="36"/>
    </location>
</feature>
<name>A0ABY7U5S5_9CORY</name>
<evidence type="ECO:0000259" key="2">
    <source>
        <dbReference type="Pfam" id="PF03703"/>
    </source>
</evidence>
<dbReference type="PANTHER" id="PTHR34473:SF3">
    <property type="entry name" value="TRANSMEMBRANE PROTEIN-RELATED"/>
    <property type="match status" value="1"/>
</dbReference>
<dbReference type="RefSeq" id="WP_022862670.1">
    <property type="nucleotide sequence ID" value="NZ_ATVG01000003.1"/>
</dbReference>
<reference evidence="3 4" key="1">
    <citation type="submission" date="2020-10" db="EMBL/GenBank/DDBJ databases">
        <title>Complete genome sequence of Corynebacterium massiliense DSM 45435, type strain of Corynebacterium massiliense.</title>
        <authorList>
            <person name="Busche T."/>
            <person name="Kalinowski J."/>
            <person name="Ruckert C."/>
        </authorList>
    </citation>
    <scope>NUCLEOTIDE SEQUENCE [LARGE SCALE GENOMIC DNA]</scope>
    <source>
        <strain evidence="3 4">DSM 45435</strain>
    </source>
</reference>
<keyword evidence="4" id="KW-1185">Reference proteome</keyword>
<proteinExistence type="predicted"/>
<protein>
    <submittedName>
        <fullName evidence="3">Bacterial membrane flanked domain protein</fullName>
    </submittedName>
</protein>
<accession>A0ABY7U5S5</accession>
<keyword evidence="1" id="KW-1133">Transmembrane helix</keyword>
<evidence type="ECO:0000256" key="1">
    <source>
        <dbReference type="SAM" id="Phobius"/>
    </source>
</evidence>